<dbReference type="GO" id="GO:0070043">
    <property type="term" value="F:rRNA (guanine-N7-)-methyltransferase activity"/>
    <property type="evidence" value="ECO:0007669"/>
    <property type="project" value="TreeGrafter"/>
</dbReference>
<sequence>MGPENSAAAELLGQGLEQLGIGLDEHACRRLLRYCEELQKWNRKINLIARNTSLPDIIEKHFLDSLTLLPVLSEMAPGPGPLLDVGSGAGFPGLVVKIAHPARPVLLLEPRQRRSVFLRHIIRTLSLEGIEVSTARVEDDEPRPGFENFAVITGRAVADVARFLEMVGPRAGPATIIACMQGPAGKQDWRQGSRAGNLRCLGWRETVLPFSGARRFILLFQTIQ</sequence>
<reference evidence="4" key="1">
    <citation type="submission" date="2018-06" db="EMBL/GenBank/DDBJ databases">
        <authorList>
            <person name="Zhirakovskaya E."/>
        </authorList>
    </citation>
    <scope>NUCLEOTIDE SEQUENCE</scope>
</reference>
<dbReference type="InterPro" id="IPR003682">
    <property type="entry name" value="rRNA_ssu_MeTfrase_G"/>
</dbReference>
<keyword evidence="1" id="KW-0963">Cytoplasm</keyword>
<dbReference type="AlphaFoldDB" id="A0A3B0V629"/>
<keyword evidence="2" id="KW-0698">rRNA processing</keyword>
<name>A0A3B0V629_9ZZZZ</name>
<dbReference type="NCBIfam" id="TIGR00138">
    <property type="entry name" value="rsmG_gidB"/>
    <property type="match status" value="1"/>
</dbReference>
<proteinExistence type="inferred from homology"/>
<evidence type="ECO:0000313" key="4">
    <source>
        <dbReference type="EMBL" id="VAW39038.1"/>
    </source>
</evidence>
<dbReference type="InterPro" id="IPR029063">
    <property type="entry name" value="SAM-dependent_MTases_sf"/>
</dbReference>
<dbReference type="SUPFAM" id="SSF53335">
    <property type="entry name" value="S-adenosyl-L-methionine-dependent methyltransferases"/>
    <property type="match status" value="1"/>
</dbReference>
<dbReference type="PANTHER" id="PTHR31760:SF0">
    <property type="entry name" value="S-ADENOSYL-L-METHIONINE-DEPENDENT METHYLTRANSFERASES SUPERFAMILY PROTEIN"/>
    <property type="match status" value="1"/>
</dbReference>
<evidence type="ECO:0000256" key="1">
    <source>
        <dbReference type="ARBA" id="ARBA00022490"/>
    </source>
</evidence>
<protein>
    <submittedName>
        <fullName evidence="4">16S rRNA (Guanine(527)-N(7))-methyltransferase</fullName>
        <ecNumber evidence="4">2.1.1.170</ecNumber>
    </submittedName>
</protein>
<keyword evidence="4" id="KW-0489">Methyltransferase</keyword>
<dbReference type="GO" id="GO:0005829">
    <property type="term" value="C:cytosol"/>
    <property type="evidence" value="ECO:0007669"/>
    <property type="project" value="TreeGrafter"/>
</dbReference>
<dbReference type="Gene3D" id="3.40.50.150">
    <property type="entry name" value="Vaccinia Virus protein VP39"/>
    <property type="match status" value="1"/>
</dbReference>
<dbReference type="EMBL" id="UOEY01000067">
    <property type="protein sequence ID" value="VAW39038.1"/>
    <property type="molecule type" value="Genomic_DNA"/>
</dbReference>
<dbReference type="Pfam" id="PF02527">
    <property type="entry name" value="GidB"/>
    <property type="match status" value="1"/>
</dbReference>
<evidence type="ECO:0000256" key="2">
    <source>
        <dbReference type="ARBA" id="ARBA00022552"/>
    </source>
</evidence>
<evidence type="ECO:0000256" key="3">
    <source>
        <dbReference type="ARBA" id="ARBA00022679"/>
    </source>
</evidence>
<gene>
    <name evidence="4" type="ORF">MNBD_DELTA04-1010</name>
</gene>
<keyword evidence="3 4" id="KW-0808">Transferase</keyword>
<dbReference type="EC" id="2.1.1.170" evidence="4"/>
<accession>A0A3B0V629</accession>
<organism evidence="4">
    <name type="scientific">hydrothermal vent metagenome</name>
    <dbReference type="NCBI Taxonomy" id="652676"/>
    <lineage>
        <taxon>unclassified sequences</taxon>
        <taxon>metagenomes</taxon>
        <taxon>ecological metagenomes</taxon>
    </lineage>
</organism>
<dbReference type="PANTHER" id="PTHR31760">
    <property type="entry name" value="S-ADENOSYL-L-METHIONINE-DEPENDENT METHYLTRANSFERASES SUPERFAMILY PROTEIN"/>
    <property type="match status" value="1"/>
</dbReference>
<dbReference type="HAMAP" id="MF_00074">
    <property type="entry name" value="16SrRNA_methyltr_G"/>
    <property type="match status" value="1"/>
</dbReference>